<name>D2QC11_SPILD</name>
<dbReference type="KEGG" id="sli:Slin_3750"/>
<dbReference type="Gene3D" id="1.20.1420.60">
    <property type="match status" value="1"/>
</dbReference>
<dbReference type="AlphaFoldDB" id="D2QC11"/>
<dbReference type="Pfam" id="PF14300">
    <property type="entry name" value="DMP19"/>
    <property type="match status" value="1"/>
</dbReference>
<dbReference type="HOGENOM" id="CLU_2071648_0_0_10"/>
<evidence type="ECO:0000313" key="3">
    <source>
        <dbReference type="Proteomes" id="UP000002028"/>
    </source>
</evidence>
<sequence length="118" mass="13413">MMDSNIVESAYGKAVIGIDQALLIAPYPTWYSYVMNLPLPERLTYVAVVFHNQVFNGGLYQYFFNSYGQFAFETINCLQLINAFPQAVILSTAIEYLKLKEPNIERLIAKIANRGLTH</sequence>
<dbReference type="Proteomes" id="UP000002028">
    <property type="component" value="Chromosome"/>
</dbReference>
<evidence type="ECO:0000259" key="1">
    <source>
        <dbReference type="Pfam" id="PF14300"/>
    </source>
</evidence>
<dbReference type="eggNOG" id="ENOG50317MC">
    <property type="taxonomic scope" value="Bacteria"/>
</dbReference>
<dbReference type="RefSeq" id="WP_012928261.1">
    <property type="nucleotide sequence ID" value="NC_013730.1"/>
</dbReference>
<protein>
    <recommendedName>
        <fullName evidence="1">DNA mimic protein DMP19 C-terminal domain-containing protein</fullName>
    </recommendedName>
</protein>
<dbReference type="InterPro" id="IPR025402">
    <property type="entry name" value="DMP19_C"/>
</dbReference>
<reference evidence="2 3" key="1">
    <citation type="journal article" date="2010" name="Stand. Genomic Sci.">
        <title>Complete genome sequence of Spirosoma linguale type strain (1).</title>
        <authorList>
            <person name="Lail K."/>
            <person name="Sikorski J."/>
            <person name="Saunders E."/>
            <person name="Lapidus A."/>
            <person name="Glavina Del Rio T."/>
            <person name="Copeland A."/>
            <person name="Tice H."/>
            <person name="Cheng J.-F."/>
            <person name="Lucas S."/>
            <person name="Nolan M."/>
            <person name="Bruce D."/>
            <person name="Goodwin L."/>
            <person name="Pitluck S."/>
            <person name="Ivanova N."/>
            <person name="Mavromatis K."/>
            <person name="Ovchinnikova G."/>
            <person name="Pati A."/>
            <person name="Chen A."/>
            <person name="Palaniappan K."/>
            <person name="Land M."/>
            <person name="Hauser L."/>
            <person name="Chang Y.-J."/>
            <person name="Jeffries C.D."/>
            <person name="Chain P."/>
            <person name="Brettin T."/>
            <person name="Detter J.C."/>
            <person name="Schuetze A."/>
            <person name="Rohde M."/>
            <person name="Tindall B.J."/>
            <person name="Goeker M."/>
            <person name="Bristow J."/>
            <person name="Eisen J.A."/>
            <person name="Markowitz V."/>
            <person name="Hugenholtz P."/>
            <person name="Kyrpides N.C."/>
            <person name="Klenk H.-P."/>
            <person name="Chen F."/>
        </authorList>
    </citation>
    <scope>NUCLEOTIDE SEQUENCE [LARGE SCALE GENOMIC DNA]</scope>
    <source>
        <strain evidence="3">ATCC 33905 / DSM 74 / LMG 10896 / Claus 1</strain>
    </source>
</reference>
<evidence type="ECO:0000313" key="2">
    <source>
        <dbReference type="EMBL" id="ADB39746.1"/>
    </source>
</evidence>
<feature type="domain" description="DNA mimic protein DMP19 C-terminal" evidence="1">
    <location>
        <begin position="36"/>
        <end position="103"/>
    </location>
</feature>
<proteinExistence type="predicted"/>
<dbReference type="EMBL" id="CP001769">
    <property type="protein sequence ID" value="ADB39746.1"/>
    <property type="molecule type" value="Genomic_DNA"/>
</dbReference>
<organism evidence="2 3">
    <name type="scientific">Spirosoma linguale (strain ATCC 33905 / DSM 74 / LMG 10896 / Claus 1)</name>
    <dbReference type="NCBI Taxonomy" id="504472"/>
    <lineage>
        <taxon>Bacteria</taxon>
        <taxon>Pseudomonadati</taxon>
        <taxon>Bacteroidota</taxon>
        <taxon>Cytophagia</taxon>
        <taxon>Cytophagales</taxon>
        <taxon>Cytophagaceae</taxon>
        <taxon>Spirosoma</taxon>
    </lineage>
</organism>
<gene>
    <name evidence="2" type="ordered locus">Slin_3750</name>
</gene>
<accession>D2QC11</accession>
<keyword evidence="3" id="KW-1185">Reference proteome</keyword>